<sequence>MLFSDPALGKGVLYLATHLSAECFSIEKVVVVRDEDDDDDDDDGACALPLWESKSIDAVGAMDLDKPMQREMCDMKPSWRN</sequence>
<reference evidence="1" key="1">
    <citation type="submission" date="2023-10" db="EMBL/GenBank/DDBJ databases">
        <authorList>
            <person name="Domelevo Entfellner J.-B."/>
        </authorList>
    </citation>
    <scope>NUCLEOTIDE SEQUENCE</scope>
</reference>
<protein>
    <submittedName>
        <fullName evidence="1">Uncharacterized protein</fullName>
    </submittedName>
</protein>
<dbReference type="EMBL" id="OY731400">
    <property type="protein sequence ID" value="CAJ1936196.1"/>
    <property type="molecule type" value="Genomic_DNA"/>
</dbReference>
<keyword evidence="2" id="KW-1185">Reference proteome</keyword>
<evidence type="ECO:0000313" key="2">
    <source>
        <dbReference type="Proteomes" id="UP001189624"/>
    </source>
</evidence>
<name>A0AA86SCB2_9FABA</name>
<accession>A0AA86SCB2</accession>
<dbReference type="Proteomes" id="UP001189624">
    <property type="component" value="Chromosome 3"/>
</dbReference>
<proteinExistence type="predicted"/>
<evidence type="ECO:0000313" key="1">
    <source>
        <dbReference type="EMBL" id="CAJ1936196.1"/>
    </source>
</evidence>
<organism evidence="1 2">
    <name type="scientific">Sphenostylis stenocarpa</name>
    <dbReference type="NCBI Taxonomy" id="92480"/>
    <lineage>
        <taxon>Eukaryota</taxon>
        <taxon>Viridiplantae</taxon>
        <taxon>Streptophyta</taxon>
        <taxon>Embryophyta</taxon>
        <taxon>Tracheophyta</taxon>
        <taxon>Spermatophyta</taxon>
        <taxon>Magnoliopsida</taxon>
        <taxon>eudicotyledons</taxon>
        <taxon>Gunneridae</taxon>
        <taxon>Pentapetalae</taxon>
        <taxon>rosids</taxon>
        <taxon>fabids</taxon>
        <taxon>Fabales</taxon>
        <taxon>Fabaceae</taxon>
        <taxon>Papilionoideae</taxon>
        <taxon>50 kb inversion clade</taxon>
        <taxon>NPAAA clade</taxon>
        <taxon>indigoferoid/millettioid clade</taxon>
        <taxon>Phaseoleae</taxon>
        <taxon>Sphenostylis</taxon>
    </lineage>
</organism>
<dbReference type="Gramene" id="rna-AYBTSS11_LOCUS7356">
    <property type="protein sequence ID" value="CAJ1936196.1"/>
    <property type="gene ID" value="gene-AYBTSS11_LOCUS7356"/>
</dbReference>
<dbReference type="AlphaFoldDB" id="A0AA86SCB2"/>
<gene>
    <name evidence="1" type="ORF">AYBTSS11_LOCUS7356</name>
</gene>